<dbReference type="Gene3D" id="2.40.160.210">
    <property type="entry name" value="Acyl-CoA thioesterase, double hotdog domain"/>
    <property type="match status" value="1"/>
</dbReference>
<evidence type="ECO:0000259" key="2">
    <source>
        <dbReference type="Pfam" id="PF20789"/>
    </source>
</evidence>
<dbReference type="Proteomes" id="UP001142153">
    <property type="component" value="Unassembled WGS sequence"/>
</dbReference>
<gene>
    <name evidence="3" type="ORF">O6P37_00595</name>
</gene>
<dbReference type="InterPro" id="IPR029069">
    <property type="entry name" value="HotDog_dom_sf"/>
</dbReference>
<dbReference type="InterPro" id="IPR049449">
    <property type="entry name" value="TesB_ACOT8-like_N"/>
</dbReference>
<dbReference type="RefSeq" id="WP_269892262.1">
    <property type="nucleotide sequence ID" value="NZ_JAPZPY010000001.1"/>
</dbReference>
<evidence type="ECO:0000259" key="1">
    <source>
        <dbReference type="Pfam" id="PF13622"/>
    </source>
</evidence>
<dbReference type="InterPro" id="IPR042171">
    <property type="entry name" value="Acyl-CoA_hotdog"/>
</dbReference>
<dbReference type="Pfam" id="PF20789">
    <property type="entry name" value="4HBT_3C"/>
    <property type="match status" value="1"/>
</dbReference>
<dbReference type="Pfam" id="PF13622">
    <property type="entry name" value="4HBT_3"/>
    <property type="match status" value="1"/>
</dbReference>
<accession>A0ABT4PLB3</accession>
<evidence type="ECO:0000313" key="3">
    <source>
        <dbReference type="EMBL" id="MCZ8377350.1"/>
    </source>
</evidence>
<feature type="domain" description="Acyl-CoA thioesterase-like N-terminal HotDog" evidence="1">
    <location>
        <begin position="20"/>
        <end position="100"/>
    </location>
</feature>
<comment type="caution">
    <text evidence="3">The sequence shown here is derived from an EMBL/GenBank/DDBJ whole genome shotgun (WGS) entry which is preliminary data.</text>
</comment>
<proteinExistence type="predicted"/>
<evidence type="ECO:0000313" key="4">
    <source>
        <dbReference type="Proteomes" id="UP001142153"/>
    </source>
</evidence>
<name>A0ABT4PLB3_9MYCO</name>
<dbReference type="InterPro" id="IPR049450">
    <property type="entry name" value="ACOT8-like_C"/>
</dbReference>
<reference evidence="3" key="1">
    <citation type="submission" date="2022-12" db="EMBL/GenBank/DDBJ databases">
        <authorList>
            <person name="Deng Y."/>
            <person name="Zhang Y.-Q."/>
        </authorList>
    </citation>
    <scope>NUCLEOTIDE SEQUENCE</scope>
    <source>
        <strain evidence="3">CPCC 205372</strain>
    </source>
</reference>
<protein>
    <submittedName>
        <fullName evidence="3">Thioesterase family protein</fullName>
    </submittedName>
</protein>
<dbReference type="SUPFAM" id="SSF54637">
    <property type="entry name" value="Thioesterase/thiol ester dehydrase-isomerase"/>
    <property type="match status" value="1"/>
</dbReference>
<feature type="domain" description="Acyl-CoA thioesterase-like C-terminal" evidence="2">
    <location>
        <begin position="139"/>
        <end position="242"/>
    </location>
</feature>
<sequence length="259" mass="27342">MGAYLVRDGGVIVPTSVAQGPWGGAVSGHVLSGLLGATLERTAGDAAFQPARLTVDLLRPALMEPVDVDAELVRAGGRIRLADATLTQRGNLIARASAVFLRRGEHPDQQVWSREVTIPAPPVPMPHSEQSPFAVHASGWGADKRRSDGSAPKFAWLRETRPLIDGEVLSRFTRAAMAGDVTSTVMHWGTAGMRFINIDCTVTLSRLPESELVGIAAQSHLGHDGVATGVATLFDAIGPIGHAMATALADSRFSSPFAR</sequence>
<keyword evidence="4" id="KW-1185">Reference proteome</keyword>
<organism evidence="3 4">
    <name type="scientific">Mycobacterium hippophais</name>
    <dbReference type="NCBI Taxonomy" id="3016340"/>
    <lineage>
        <taxon>Bacteria</taxon>
        <taxon>Bacillati</taxon>
        <taxon>Actinomycetota</taxon>
        <taxon>Actinomycetes</taxon>
        <taxon>Mycobacteriales</taxon>
        <taxon>Mycobacteriaceae</taxon>
        <taxon>Mycobacterium</taxon>
    </lineage>
</organism>
<dbReference type="EMBL" id="JAPZPY010000001">
    <property type="protein sequence ID" value="MCZ8377350.1"/>
    <property type="molecule type" value="Genomic_DNA"/>
</dbReference>